<evidence type="ECO:0000313" key="2">
    <source>
        <dbReference type="EMBL" id="MCY6485092.1"/>
    </source>
</evidence>
<accession>A0ABT4D365</accession>
<dbReference type="PANTHER" id="PTHR41373:SF1">
    <property type="entry name" value="PHOSPHATIDYLGLYCEROL LYSYLTRANSFERASE C-TERMINAL DOMAIN-CONTAINING PROTEIN"/>
    <property type="match status" value="1"/>
</dbReference>
<protein>
    <submittedName>
        <fullName evidence="2">Phosphatidylglycerol lysyltransferase domain-containing protein</fullName>
    </submittedName>
</protein>
<gene>
    <name evidence="2" type="ORF">OW763_12155</name>
</gene>
<evidence type="ECO:0000313" key="3">
    <source>
        <dbReference type="Proteomes" id="UP001078443"/>
    </source>
</evidence>
<dbReference type="PANTHER" id="PTHR41373">
    <property type="entry name" value="DUF2156 DOMAIN-CONTAINING PROTEIN"/>
    <property type="match status" value="1"/>
</dbReference>
<proteinExistence type="predicted"/>
<dbReference type="PIRSF" id="PIRSF018688">
    <property type="entry name" value="UCP018688"/>
    <property type="match status" value="1"/>
</dbReference>
<dbReference type="Gene3D" id="3.40.630.30">
    <property type="match status" value="1"/>
</dbReference>
<dbReference type="RefSeq" id="WP_268041415.1">
    <property type="nucleotide sequence ID" value="NZ_JAPQER010000005.1"/>
</dbReference>
<comment type="caution">
    <text evidence="2">The sequence shown here is derived from an EMBL/GenBank/DDBJ whole genome shotgun (WGS) entry which is preliminary data.</text>
</comment>
<organism evidence="2 3">
    <name type="scientific">Clostridium aestuarii</name>
    <dbReference type="NCBI Taxonomy" id="338193"/>
    <lineage>
        <taxon>Bacteria</taxon>
        <taxon>Bacillati</taxon>
        <taxon>Bacillota</taxon>
        <taxon>Clostridia</taxon>
        <taxon>Eubacteriales</taxon>
        <taxon>Clostridiaceae</taxon>
        <taxon>Clostridium</taxon>
    </lineage>
</organism>
<name>A0ABT4D365_9CLOT</name>
<feature type="domain" description="Phosphatidylglycerol lysyltransferase C-terminal" evidence="1">
    <location>
        <begin position="23"/>
        <end position="300"/>
    </location>
</feature>
<dbReference type="SUPFAM" id="SSF55729">
    <property type="entry name" value="Acyl-CoA N-acyltransferases (Nat)"/>
    <property type="match status" value="2"/>
</dbReference>
<dbReference type="InterPro" id="IPR016181">
    <property type="entry name" value="Acyl_CoA_acyltransferase"/>
</dbReference>
<dbReference type="Pfam" id="PF09924">
    <property type="entry name" value="LPG_synthase_C"/>
    <property type="match status" value="1"/>
</dbReference>
<dbReference type="EMBL" id="JAPQER010000005">
    <property type="protein sequence ID" value="MCY6485092.1"/>
    <property type="molecule type" value="Genomic_DNA"/>
</dbReference>
<sequence>MLQFKTLDIDDRAVLNRYLKPYKFLSCEYSFATLFMWKDACDIQYSIYKDTLIIKKKDFEGKYYFIQPIGYNDNELMNLVEVLRDYKEKNNMDYLFSDLERQFVKKVKDLYKKTRKDFKVCKKESKDNFDYIYDAKNLIELSGKKYHKKKNHYNAFVKKYDYRIEDILDKQVIFDCIRAAEIWYERKEEKNKILIHELNAIKEILKYMDELELKGLVVYVDNSVQAFSIGEKVNDKMAIIHIEKANADIRGIYSFISRTFIKRYFNDISLINREEDMGLAGLRKSKMSYRPIKFAKKYILDF</sequence>
<evidence type="ECO:0000259" key="1">
    <source>
        <dbReference type="Pfam" id="PF09924"/>
    </source>
</evidence>
<dbReference type="Proteomes" id="UP001078443">
    <property type="component" value="Unassembled WGS sequence"/>
</dbReference>
<reference evidence="2" key="1">
    <citation type="submission" date="2022-12" db="EMBL/GenBank/DDBJ databases">
        <authorList>
            <person name="Wang J."/>
        </authorList>
    </citation>
    <scope>NUCLEOTIDE SEQUENCE</scope>
    <source>
        <strain evidence="2">HY-45-18</strain>
    </source>
</reference>
<keyword evidence="3" id="KW-1185">Reference proteome</keyword>
<dbReference type="InterPro" id="IPR016732">
    <property type="entry name" value="UCP018688"/>
</dbReference>
<dbReference type="InterPro" id="IPR024320">
    <property type="entry name" value="LPG_synthase_C"/>
</dbReference>